<protein>
    <recommendedName>
        <fullName evidence="3">Tetratricopeptide repeat protein</fullName>
    </recommendedName>
</protein>
<dbReference type="Proteomes" id="UP000636888">
    <property type="component" value="Unassembled WGS sequence"/>
</dbReference>
<dbReference type="AlphaFoldDB" id="A0A8J7IS46"/>
<evidence type="ECO:0008006" key="3">
    <source>
        <dbReference type="Google" id="ProtNLM"/>
    </source>
</evidence>
<dbReference type="InterPro" id="IPR011990">
    <property type="entry name" value="TPR-like_helical_dom_sf"/>
</dbReference>
<dbReference type="SUPFAM" id="SSF48452">
    <property type="entry name" value="TPR-like"/>
    <property type="match status" value="1"/>
</dbReference>
<accession>A0A8J7IS46</accession>
<keyword evidence="2" id="KW-1185">Reference proteome</keyword>
<evidence type="ECO:0000313" key="1">
    <source>
        <dbReference type="EMBL" id="MBJ6726004.1"/>
    </source>
</evidence>
<name>A0A8J7IS46_9BACT</name>
<evidence type="ECO:0000313" key="2">
    <source>
        <dbReference type="Proteomes" id="UP000636888"/>
    </source>
</evidence>
<dbReference type="RefSeq" id="WP_199384890.1">
    <property type="nucleotide sequence ID" value="NZ_JAEMHM010000011.1"/>
</dbReference>
<organism evidence="1 2">
    <name type="scientific">Geomesophilobacter sediminis</name>
    <dbReference type="NCBI Taxonomy" id="2798584"/>
    <lineage>
        <taxon>Bacteria</taxon>
        <taxon>Pseudomonadati</taxon>
        <taxon>Thermodesulfobacteriota</taxon>
        <taxon>Desulfuromonadia</taxon>
        <taxon>Geobacterales</taxon>
        <taxon>Geobacteraceae</taxon>
        <taxon>Geomesophilobacter</taxon>
    </lineage>
</organism>
<gene>
    <name evidence="1" type="ORF">JFN93_14900</name>
</gene>
<proteinExistence type="predicted"/>
<sequence length="150" mass="16711">MDLDPVAESKRLFARAVNDLAEGKSQSALADLERALKLNDNQSWYSYLGFCIAKERGQVRKGGELCNQALAHEPEEPAHYQNLARIHLICGHKAEAIEVLRKGVTVTSCPELVAQLNALGSRKPPVLSFLSRDHWINHYLGIILSRLGLR</sequence>
<dbReference type="Gene3D" id="1.25.40.10">
    <property type="entry name" value="Tetratricopeptide repeat domain"/>
    <property type="match status" value="1"/>
</dbReference>
<comment type="caution">
    <text evidence="1">The sequence shown here is derived from an EMBL/GenBank/DDBJ whole genome shotgun (WGS) entry which is preliminary data.</text>
</comment>
<reference evidence="1" key="1">
    <citation type="submission" date="2020-12" db="EMBL/GenBank/DDBJ databases">
        <title>Geomonas sp. Red875, isolated from river sediment.</title>
        <authorList>
            <person name="Xu Z."/>
            <person name="Zhang Z."/>
            <person name="Masuda Y."/>
            <person name="Itoh H."/>
            <person name="Senoo K."/>
        </authorList>
    </citation>
    <scope>NUCLEOTIDE SEQUENCE</scope>
    <source>
        <strain evidence="1">Red875</strain>
    </source>
</reference>
<dbReference type="EMBL" id="JAEMHM010000011">
    <property type="protein sequence ID" value="MBJ6726004.1"/>
    <property type="molecule type" value="Genomic_DNA"/>
</dbReference>